<reference evidence="1 2" key="1">
    <citation type="submission" date="2024-09" db="EMBL/GenBank/DDBJ databases">
        <authorList>
            <person name="Sun Q."/>
            <person name="Mori K."/>
        </authorList>
    </citation>
    <scope>NUCLEOTIDE SEQUENCE [LARGE SCALE GENOMIC DNA]</scope>
    <source>
        <strain evidence="1 2">CECT 9424</strain>
    </source>
</reference>
<name>A0ABV5HXB3_9RHOB</name>
<dbReference type="RefSeq" id="WP_377066975.1">
    <property type="nucleotide sequence ID" value="NZ_JBHMEC010000004.1"/>
</dbReference>
<sequence length="72" mass="8530">MRNLLVEPPDEFSRDAYENALREAEALPDDNPDKEELVAVRRADLWSYFDRPRRTPEERRAVLRNFLEDPAS</sequence>
<evidence type="ECO:0000313" key="1">
    <source>
        <dbReference type="EMBL" id="MFB9148749.1"/>
    </source>
</evidence>
<protein>
    <submittedName>
        <fullName evidence="1">Uncharacterized protein</fullName>
    </submittedName>
</protein>
<dbReference type="Proteomes" id="UP001589670">
    <property type="component" value="Unassembled WGS sequence"/>
</dbReference>
<comment type="caution">
    <text evidence="1">The sequence shown here is derived from an EMBL/GenBank/DDBJ whole genome shotgun (WGS) entry which is preliminary data.</text>
</comment>
<proteinExistence type="predicted"/>
<organism evidence="1 2">
    <name type="scientific">Roseovarius ramblicola</name>
    <dbReference type="NCBI Taxonomy" id="2022336"/>
    <lineage>
        <taxon>Bacteria</taxon>
        <taxon>Pseudomonadati</taxon>
        <taxon>Pseudomonadota</taxon>
        <taxon>Alphaproteobacteria</taxon>
        <taxon>Rhodobacterales</taxon>
        <taxon>Roseobacteraceae</taxon>
        <taxon>Roseovarius</taxon>
    </lineage>
</organism>
<gene>
    <name evidence="1" type="ORF">ACFFU4_03160</name>
</gene>
<dbReference type="EMBL" id="JBHMEC010000004">
    <property type="protein sequence ID" value="MFB9148749.1"/>
    <property type="molecule type" value="Genomic_DNA"/>
</dbReference>
<evidence type="ECO:0000313" key="2">
    <source>
        <dbReference type="Proteomes" id="UP001589670"/>
    </source>
</evidence>
<accession>A0ABV5HXB3</accession>
<keyword evidence="2" id="KW-1185">Reference proteome</keyword>